<dbReference type="InterPro" id="IPR013762">
    <property type="entry name" value="Integrase-like_cat_sf"/>
</dbReference>
<proteinExistence type="predicted"/>
<dbReference type="Gene3D" id="1.10.443.10">
    <property type="entry name" value="Intergrase catalytic core"/>
    <property type="match status" value="1"/>
</dbReference>
<dbReference type="InterPro" id="IPR010998">
    <property type="entry name" value="Integrase_recombinase_N"/>
</dbReference>
<keyword evidence="4" id="KW-1185">Reference proteome</keyword>
<dbReference type="EMBL" id="CABPRZ010000009">
    <property type="protein sequence ID" value="VVE10685.1"/>
    <property type="molecule type" value="Genomic_DNA"/>
</dbReference>
<dbReference type="GO" id="GO:0006310">
    <property type="term" value="P:DNA recombination"/>
    <property type="evidence" value="ECO:0007669"/>
    <property type="project" value="UniProtKB-KW"/>
</dbReference>
<dbReference type="AlphaFoldDB" id="A0A5E4VI28"/>
<dbReference type="RefSeq" id="WP_191629028.1">
    <property type="nucleotide sequence ID" value="NZ_CABPRZ010000009.1"/>
</dbReference>
<dbReference type="SUPFAM" id="SSF56349">
    <property type="entry name" value="DNA breaking-rejoining enzymes"/>
    <property type="match status" value="1"/>
</dbReference>
<accession>A0A5E4VI28</accession>
<dbReference type="Gene3D" id="1.10.150.130">
    <property type="match status" value="1"/>
</dbReference>
<name>A0A5E4VI28_9BURK</name>
<organism evidence="3 4">
    <name type="scientific">Pandoraea terrae</name>
    <dbReference type="NCBI Taxonomy" id="1537710"/>
    <lineage>
        <taxon>Bacteria</taxon>
        <taxon>Pseudomonadati</taxon>
        <taxon>Pseudomonadota</taxon>
        <taxon>Betaproteobacteria</taxon>
        <taxon>Burkholderiales</taxon>
        <taxon>Burkholderiaceae</taxon>
        <taxon>Pandoraea</taxon>
    </lineage>
</organism>
<keyword evidence="2" id="KW-0233">DNA recombination</keyword>
<reference evidence="3 4" key="1">
    <citation type="submission" date="2019-08" db="EMBL/GenBank/DDBJ databases">
        <authorList>
            <person name="Peeters C."/>
        </authorList>
    </citation>
    <scope>NUCLEOTIDE SEQUENCE [LARGE SCALE GENOMIC DNA]</scope>
    <source>
        <strain evidence="3 4">LMG 30175</strain>
    </source>
</reference>
<evidence type="ECO:0000256" key="2">
    <source>
        <dbReference type="ARBA" id="ARBA00023172"/>
    </source>
</evidence>
<evidence type="ECO:0000256" key="1">
    <source>
        <dbReference type="ARBA" id="ARBA00023125"/>
    </source>
</evidence>
<dbReference type="GO" id="GO:0003677">
    <property type="term" value="F:DNA binding"/>
    <property type="evidence" value="ECO:0007669"/>
    <property type="project" value="UniProtKB-KW"/>
</dbReference>
<evidence type="ECO:0000313" key="4">
    <source>
        <dbReference type="Proteomes" id="UP000414233"/>
    </source>
</evidence>
<dbReference type="GO" id="GO:0015074">
    <property type="term" value="P:DNA integration"/>
    <property type="evidence" value="ECO:0007669"/>
    <property type="project" value="InterPro"/>
</dbReference>
<dbReference type="InterPro" id="IPR011010">
    <property type="entry name" value="DNA_brk_join_enz"/>
</dbReference>
<keyword evidence="1" id="KW-0238">DNA-binding</keyword>
<protein>
    <submittedName>
        <fullName evidence="3">Integrase</fullName>
    </submittedName>
</protein>
<dbReference type="Proteomes" id="UP000414233">
    <property type="component" value="Unassembled WGS sequence"/>
</dbReference>
<gene>
    <name evidence="3" type="ORF">PTE30175_02546</name>
</gene>
<sequence length="368" mass="41942">MPRKRKTENKGLPARWQLTHGAYYYRVPPGLEALWDGKTRFRLGSSLPDAYRAWAERMGAKDKATTIGQLLDRYALEVVPTKAPTTQAQNQVALKKLRLTFCAWPLTAIEPHHIYTYADARTKTVTGPDGKPQRVKARTAALRELEVLSHAFTKAVQWGYMKRHPFAREVRLEGEKPRDRYVEDWEIAECLSLASKRRKGSVRAAQAYIRIKQLTGLARGDLLRLRPAVDFKDDGIHVQRHKTAGSTGKRTIYLWNDDLRAAVKDAEAARPVNISPWLFCNREGVGYINEKTGRAGGWESLWRNFMDRVMTETKVTVPFNEHDIRAKVASDAESVEHARALLSHADSKTTERVYRRKAERVNPLKSKG</sequence>
<evidence type="ECO:0000313" key="3">
    <source>
        <dbReference type="EMBL" id="VVE10685.1"/>
    </source>
</evidence>